<protein>
    <recommendedName>
        <fullName evidence="9">Beta-defensin-like domain-containing protein</fullName>
    </recommendedName>
</protein>
<dbReference type="Pfam" id="PF00711">
    <property type="entry name" value="Defensin_beta"/>
    <property type="match status" value="1"/>
</dbReference>
<dbReference type="GO" id="GO:0005576">
    <property type="term" value="C:extracellular region"/>
    <property type="evidence" value="ECO:0007669"/>
    <property type="project" value="UniProtKB-SubCell"/>
</dbReference>
<keyword evidence="3" id="KW-0929">Antimicrobial</keyword>
<comment type="subcellular location">
    <subcellularLocation>
        <location evidence="1">Secreted</location>
    </subcellularLocation>
</comment>
<keyword evidence="5" id="KW-0211">Defensin</keyword>
<name>A0A671FDH5_RHIFE</name>
<proteinExistence type="predicted"/>
<reference evidence="10 11" key="2">
    <citation type="journal article" date="2018" name="Annu Rev Anim Biosci">
        <title>Bat Biology, Genomes, and the Bat1K Project: To Generate Chromosome-Level Genomes for All Living Bat Species.</title>
        <authorList>
            <person name="Teeling E.C."/>
            <person name="Vernes S.C."/>
            <person name="Davalos L.M."/>
            <person name="Ray D.A."/>
            <person name="Gilbert M.T.P."/>
            <person name="Myers E."/>
        </authorList>
    </citation>
    <scope>NUCLEOTIDE SEQUENCE</scope>
</reference>
<reference evidence="10" key="4">
    <citation type="submission" date="2025-08" db="UniProtKB">
        <authorList>
            <consortium name="Ensembl"/>
        </authorList>
    </citation>
    <scope>IDENTIFICATION</scope>
</reference>
<evidence type="ECO:0000256" key="4">
    <source>
        <dbReference type="ARBA" id="ARBA00022729"/>
    </source>
</evidence>
<evidence type="ECO:0000256" key="3">
    <source>
        <dbReference type="ARBA" id="ARBA00022529"/>
    </source>
</evidence>
<keyword evidence="11" id="KW-1185">Reference proteome</keyword>
<dbReference type="InterPro" id="IPR001855">
    <property type="entry name" value="Defensin_beta-like"/>
</dbReference>
<dbReference type="PANTHER" id="PTHR14081:SF1">
    <property type="entry name" value="SPERM-ASSOCIATED ANTIGEN 11A-RELATED"/>
    <property type="match status" value="1"/>
</dbReference>
<dbReference type="AlphaFoldDB" id="A0A671FDH5"/>
<accession>A0A671FDH5</accession>
<organism evidence="10 11">
    <name type="scientific">Rhinolophus ferrumequinum</name>
    <name type="common">Greater horseshoe bat</name>
    <dbReference type="NCBI Taxonomy" id="59479"/>
    <lineage>
        <taxon>Eukaryota</taxon>
        <taxon>Metazoa</taxon>
        <taxon>Chordata</taxon>
        <taxon>Craniata</taxon>
        <taxon>Vertebrata</taxon>
        <taxon>Euteleostomi</taxon>
        <taxon>Mammalia</taxon>
        <taxon>Eutheria</taxon>
        <taxon>Laurasiatheria</taxon>
        <taxon>Chiroptera</taxon>
        <taxon>Yinpterochiroptera</taxon>
        <taxon>Rhinolophoidea</taxon>
        <taxon>Rhinolophidae</taxon>
        <taxon>Rhinolophinae</taxon>
        <taxon>Rhinolophus</taxon>
    </lineage>
</organism>
<dbReference type="OMA" id="GYCQEYC"/>
<keyword evidence="4 8" id="KW-0732">Signal</keyword>
<keyword evidence="6" id="KW-0044">Antibiotic</keyword>
<evidence type="ECO:0000256" key="7">
    <source>
        <dbReference type="ARBA" id="ARBA00045473"/>
    </source>
</evidence>
<dbReference type="GeneTree" id="ENSGT00940000161432"/>
<sequence>MKPLLPPAIGLLFVVLLFPGLSWARYVSQEGTEDPKAPAEGTNGSHLLRQQVKRYVFPHTPPYEEPAPDFKVVNCRKSKGQCQEYCNYMETQLGYCAKKKNACCLHQ</sequence>
<dbReference type="InParanoid" id="A0A671FDH5"/>
<evidence type="ECO:0000259" key="9">
    <source>
        <dbReference type="Pfam" id="PF00711"/>
    </source>
</evidence>
<evidence type="ECO:0000256" key="5">
    <source>
        <dbReference type="ARBA" id="ARBA00022940"/>
    </source>
</evidence>
<comment type="function">
    <text evidence="7">Has antimicrobial activity against E.coli. Plays a role in the defense response in the male reproductive tract, contributing to sperm maturation, storage and protection.</text>
</comment>
<dbReference type="Proteomes" id="UP000472240">
    <property type="component" value="Chromosome 4"/>
</dbReference>
<evidence type="ECO:0000313" key="11">
    <source>
        <dbReference type="Proteomes" id="UP000472240"/>
    </source>
</evidence>
<keyword evidence="2" id="KW-0964">Secreted</keyword>
<reference evidence="11" key="3">
    <citation type="submission" date="2018-12" db="EMBL/GenBank/DDBJ databases">
        <title>G10K-VGP greater horseshoe bat female genome, primary haplotype.</title>
        <authorList>
            <person name="Teeling E."/>
            <person name="Myers G."/>
            <person name="Vernes S."/>
            <person name="Pippel M."/>
            <person name="Winkler S."/>
            <person name="Fedrigo O."/>
            <person name="Rhie A."/>
            <person name="Koren S."/>
            <person name="Phillippy A."/>
            <person name="Lewin H."/>
            <person name="Damas J."/>
            <person name="Howe K."/>
            <person name="Mountcastle J."/>
            <person name="Jarvis E.D."/>
        </authorList>
    </citation>
    <scope>NUCLEOTIDE SEQUENCE [LARGE SCALE GENOMIC DNA]</scope>
</reference>
<reference evidence="10" key="5">
    <citation type="submission" date="2025-09" db="UniProtKB">
        <authorList>
            <consortium name="Ensembl"/>
        </authorList>
    </citation>
    <scope>IDENTIFICATION</scope>
</reference>
<evidence type="ECO:0000256" key="2">
    <source>
        <dbReference type="ARBA" id="ARBA00022525"/>
    </source>
</evidence>
<evidence type="ECO:0000256" key="1">
    <source>
        <dbReference type="ARBA" id="ARBA00004613"/>
    </source>
</evidence>
<feature type="chain" id="PRO_5025646361" description="Beta-defensin-like domain-containing protein" evidence="8">
    <location>
        <begin position="25"/>
        <end position="107"/>
    </location>
</feature>
<dbReference type="Ensembl" id="ENSRFET00010023757.1">
    <property type="protein sequence ID" value="ENSRFEP00010021829.1"/>
    <property type="gene ID" value="ENSRFEG00010014591.1"/>
</dbReference>
<evidence type="ECO:0000313" key="10">
    <source>
        <dbReference type="Ensembl" id="ENSRFEP00010021829.1"/>
    </source>
</evidence>
<dbReference type="Pfam" id="PF05324">
    <property type="entry name" value="Sperm_Ag_HE2"/>
    <property type="match status" value="1"/>
</dbReference>
<dbReference type="InterPro" id="IPR007988">
    <property type="entry name" value="Sperm_Ag_11A_B"/>
</dbReference>
<evidence type="ECO:0000256" key="8">
    <source>
        <dbReference type="SAM" id="SignalP"/>
    </source>
</evidence>
<dbReference type="GO" id="GO:0042742">
    <property type="term" value="P:defense response to bacterium"/>
    <property type="evidence" value="ECO:0007669"/>
    <property type="project" value="UniProtKB-KW"/>
</dbReference>
<dbReference type="GO" id="GO:0061844">
    <property type="term" value="P:antimicrobial humoral immune response mediated by antimicrobial peptide"/>
    <property type="evidence" value="ECO:0007669"/>
    <property type="project" value="TreeGrafter"/>
</dbReference>
<feature type="signal peptide" evidence="8">
    <location>
        <begin position="1"/>
        <end position="24"/>
    </location>
</feature>
<reference evidence="10 11" key="1">
    <citation type="journal article" date="2015" name="Annu Rev Anim Biosci">
        <title>The Genome 10K Project: a way forward.</title>
        <authorList>
            <person name="Koepfli K.P."/>
            <person name="Paten B."/>
            <person name="O'Brien S.J."/>
            <person name="Koepfli K.P."/>
            <person name="Paten B."/>
            <person name="Antunes A."/>
            <person name="Belov K."/>
            <person name="Bustamante C."/>
            <person name="Castoe T.A."/>
            <person name="Clawson H."/>
            <person name="Crawford A.J."/>
            <person name="Diekhans M."/>
            <person name="Distel D."/>
            <person name="Durbin R."/>
            <person name="Earl D."/>
            <person name="Fujita M.K."/>
            <person name="Gamble T."/>
            <person name="Georges A."/>
            <person name="Gemmell N."/>
            <person name="Gilbert M.T."/>
            <person name="Graves J.M."/>
            <person name="Green R.E."/>
            <person name="Hickey G."/>
            <person name="Jarvis E.D."/>
            <person name="Johnson W."/>
            <person name="Komissarov A."/>
            <person name="Korf I."/>
            <person name="Kuhn R."/>
            <person name="Larkin D.M."/>
            <person name="Lewin H."/>
            <person name="Lopez J.V."/>
            <person name="Ma J."/>
            <person name="Marques-Bonet T."/>
            <person name="Miller W."/>
            <person name="Murphy R."/>
            <person name="Pevzner P."/>
            <person name="Shapiro B."/>
            <person name="Steiner C."/>
            <person name="Tamazian G."/>
            <person name="Venkatesh B."/>
            <person name="Wang J."/>
            <person name="Wayne R."/>
            <person name="Wiley E."/>
            <person name="Yang H."/>
            <person name="Zhang G."/>
            <person name="Haussler D."/>
            <person name="Ryder O."/>
            <person name="O'Brien S.J."/>
        </authorList>
    </citation>
    <scope>NUCLEOTIDE SEQUENCE</scope>
</reference>
<feature type="domain" description="Beta-defensin-like" evidence="9">
    <location>
        <begin position="73"/>
        <end position="104"/>
    </location>
</feature>
<dbReference type="PANTHER" id="PTHR14081">
    <property type="entry name" value="SPERM-ASSOCIATED ANTIGEN 11A-RELATED-RELATED"/>
    <property type="match status" value="1"/>
</dbReference>
<evidence type="ECO:0000256" key="6">
    <source>
        <dbReference type="ARBA" id="ARBA00023022"/>
    </source>
</evidence>